<accession>V6M8K6</accession>
<name>V6M8K6_9BACL</name>
<dbReference type="eggNOG" id="COG3420">
    <property type="taxonomic scope" value="Bacteria"/>
</dbReference>
<dbReference type="PANTHER" id="PTHR22990:SF15">
    <property type="entry name" value="F-BOX ONLY PROTEIN 10"/>
    <property type="match status" value="1"/>
</dbReference>
<dbReference type="AlphaFoldDB" id="V6M8K6"/>
<dbReference type="InterPro" id="IPR022441">
    <property type="entry name" value="Para_beta_helix_rpt-2"/>
</dbReference>
<evidence type="ECO:0000256" key="3">
    <source>
        <dbReference type="ARBA" id="ARBA00022786"/>
    </source>
</evidence>
<dbReference type="SMART" id="SM00710">
    <property type="entry name" value="PbH1"/>
    <property type="match status" value="6"/>
</dbReference>
<dbReference type="NCBIfam" id="TIGR03804">
    <property type="entry name" value="para_beta_helix"/>
    <property type="match status" value="4"/>
</dbReference>
<dbReference type="SUPFAM" id="SSF51126">
    <property type="entry name" value="Pectin lyase-like"/>
    <property type="match status" value="1"/>
</dbReference>
<evidence type="ECO:0000313" key="8">
    <source>
        <dbReference type="Proteomes" id="UP000017973"/>
    </source>
</evidence>
<protein>
    <submittedName>
        <fullName evidence="7">ABC transporter substrate-binding protein</fullName>
    </submittedName>
</protein>
<feature type="chain" id="PRO_5004749669" evidence="5">
    <location>
        <begin position="23"/>
        <end position="458"/>
    </location>
</feature>
<feature type="domain" description="Periplasmic copper-binding protein NosD beta helix" evidence="6">
    <location>
        <begin position="170"/>
        <end position="357"/>
    </location>
</feature>
<dbReference type="InterPro" id="IPR006626">
    <property type="entry name" value="PbH1"/>
</dbReference>
<dbReference type="STRING" id="1408254.T458_10175"/>
<evidence type="ECO:0000256" key="1">
    <source>
        <dbReference type="ARBA" id="ARBA00004906"/>
    </source>
</evidence>
<dbReference type="HOGENOM" id="CLU_041882_1_1_9"/>
<proteinExistence type="predicted"/>
<keyword evidence="4" id="KW-0472">Membrane</keyword>
<gene>
    <name evidence="7" type="ORF">T458_10175</name>
</gene>
<keyword evidence="2" id="KW-0677">Repeat</keyword>
<dbReference type="PANTHER" id="PTHR22990">
    <property type="entry name" value="F-BOX ONLY PROTEIN"/>
    <property type="match status" value="1"/>
</dbReference>
<reference evidence="7 8" key="1">
    <citation type="journal article" date="2014" name="Genome Announc.">
        <title>Draft Genome Sequence of Brevibacillus panacihumi Strain W25, a Halotolerant Hydrocarbon-Degrading Bacterium.</title>
        <authorList>
            <person name="Wang X."/>
            <person name="Jin D."/>
            <person name="Zhou L."/>
            <person name="Wu L."/>
            <person name="An W."/>
            <person name="Chen Y."/>
            <person name="Zhao L."/>
        </authorList>
    </citation>
    <scope>NUCLEOTIDE SEQUENCE [LARGE SCALE GENOMIC DNA]</scope>
    <source>
        <strain evidence="7 8">W25</strain>
    </source>
</reference>
<evidence type="ECO:0000256" key="4">
    <source>
        <dbReference type="SAM" id="Phobius"/>
    </source>
</evidence>
<feature type="signal peptide" evidence="5">
    <location>
        <begin position="1"/>
        <end position="22"/>
    </location>
</feature>
<keyword evidence="5" id="KW-0732">Signal</keyword>
<keyword evidence="3" id="KW-0833">Ubl conjugation pathway</keyword>
<dbReference type="InterPro" id="IPR012334">
    <property type="entry name" value="Pectin_lyas_fold"/>
</dbReference>
<dbReference type="Gene3D" id="2.160.20.10">
    <property type="entry name" value="Single-stranded right-handed beta-helix, Pectin lyase-like"/>
    <property type="match status" value="1"/>
</dbReference>
<comment type="caution">
    <text evidence="7">The sequence shown here is derived from an EMBL/GenBank/DDBJ whole genome shotgun (WGS) entry which is preliminary data.</text>
</comment>
<dbReference type="EMBL" id="AYJU01000015">
    <property type="protein sequence ID" value="EST54874.1"/>
    <property type="molecule type" value="Genomic_DNA"/>
</dbReference>
<evidence type="ECO:0000259" key="6">
    <source>
        <dbReference type="Pfam" id="PF05048"/>
    </source>
</evidence>
<dbReference type="InterPro" id="IPR011050">
    <property type="entry name" value="Pectin_lyase_fold/virulence"/>
</dbReference>
<dbReference type="InterPro" id="IPR051550">
    <property type="entry name" value="SCF-Subunits/Alg-Epimerases"/>
</dbReference>
<dbReference type="InterPro" id="IPR007742">
    <property type="entry name" value="NosD_dom"/>
</dbReference>
<organism evidence="7 8">
    <name type="scientific">Brevibacillus panacihumi W25</name>
    <dbReference type="NCBI Taxonomy" id="1408254"/>
    <lineage>
        <taxon>Bacteria</taxon>
        <taxon>Bacillati</taxon>
        <taxon>Bacillota</taxon>
        <taxon>Bacilli</taxon>
        <taxon>Bacillales</taxon>
        <taxon>Paenibacillaceae</taxon>
        <taxon>Brevibacillus</taxon>
    </lineage>
</organism>
<feature type="transmembrane region" description="Helical" evidence="4">
    <location>
        <begin position="437"/>
        <end position="455"/>
    </location>
</feature>
<dbReference type="Proteomes" id="UP000017973">
    <property type="component" value="Unassembled WGS sequence"/>
</dbReference>
<keyword evidence="8" id="KW-1185">Reference proteome</keyword>
<evidence type="ECO:0000256" key="5">
    <source>
        <dbReference type="SAM" id="SignalP"/>
    </source>
</evidence>
<dbReference type="PATRIC" id="fig|1408254.3.peg.2014"/>
<evidence type="ECO:0000256" key="2">
    <source>
        <dbReference type="ARBA" id="ARBA00022737"/>
    </source>
</evidence>
<keyword evidence="4" id="KW-0812">Transmembrane</keyword>
<comment type="pathway">
    <text evidence="1">Protein modification; protein ubiquitination.</text>
</comment>
<sequence>MLLLSLVLLCQWSFLPVKSLLAATDSLQAKLDQAAPGDVITIPAGEYDGPFRVTKPLTLQASGEVILRTATDDPVLTIDSNQVILRGLKLQDKRINQPLATLVIRGNQNLVEQVEIDTMGTGIQLRDASFNELRQIRVTGHVLDPTESAADIGHDHSAHMLLTQKQQDANTKAKKGNGIDLRQSHQNRLFGNQIINAFDGLYLENSHENLLEQNQVEKSRYGIHLMGTSKTQVLENTGNGNVTGAMLMDTATATVRNNRFLKQKDNPNSQGILLYSVTDSLLEGNRIEGNRVGLYVENSSGNDITNNELMLNFIGMQVKDSADNQLVFNQFVSNVIQAQAQDSEADSFDGNYWDNLQGLDVNGDERSDLSYEMNPFFLALTDAVPPYQLFFQSPGFVFLESLFSTGSVQVRDASPLMTPISTVDQGGPLESSRTQTGLLGALLLLISLTFIYIGVKRK</sequence>
<keyword evidence="4" id="KW-1133">Transmembrane helix</keyword>
<evidence type="ECO:0000313" key="7">
    <source>
        <dbReference type="EMBL" id="EST54874.1"/>
    </source>
</evidence>
<dbReference type="Pfam" id="PF05048">
    <property type="entry name" value="NosD"/>
    <property type="match status" value="1"/>
</dbReference>